<evidence type="ECO:0000313" key="2">
    <source>
        <dbReference type="Proteomes" id="UP000798662"/>
    </source>
</evidence>
<accession>A0ACC3BL22</accession>
<comment type="caution">
    <text evidence="1">The sequence shown here is derived from an EMBL/GenBank/DDBJ whole genome shotgun (WGS) entry which is preliminary data.</text>
</comment>
<gene>
    <name evidence="1" type="ORF">I4F81_001224</name>
</gene>
<dbReference type="EMBL" id="CM020618">
    <property type="protein sequence ID" value="KAK1858623.1"/>
    <property type="molecule type" value="Genomic_DNA"/>
</dbReference>
<reference evidence="1" key="1">
    <citation type="submission" date="2019-11" db="EMBL/GenBank/DDBJ databases">
        <title>Nori genome reveals adaptations in red seaweeds to the harsh intertidal environment.</title>
        <authorList>
            <person name="Wang D."/>
            <person name="Mao Y."/>
        </authorList>
    </citation>
    <scope>NUCLEOTIDE SEQUENCE</scope>
    <source>
        <tissue evidence="1">Gametophyte</tissue>
    </source>
</reference>
<protein>
    <submittedName>
        <fullName evidence="1">Uncharacterized protein</fullName>
    </submittedName>
</protein>
<keyword evidence="2" id="KW-1185">Reference proteome</keyword>
<organism evidence="1 2">
    <name type="scientific">Pyropia yezoensis</name>
    <name type="common">Susabi-nori</name>
    <name type="synonym">Porphyra yezoensis</name>
    <dbReference type="NCBI Taxonomy" id="2788"/>
    <lineage>
        <taxon>Eukaryota</taxon>
        <taxon>Rhodophyta</taxon>
        <taxon>Bangiophyceae</taxon>
        <taxon>Bangiales</taxon>
        <taxon>Bangiaceae</taxon>
        <taxon>Pyropia</taxon>
    </lineage>
</organism>
<evidence type="ECO:0000313" key="1">
    <source>
        <dbReference type="EMBL" id="KAK1858623.1"/>
    </source>
</evidence>
<proteinExistence type="predicted"/>
<name>A0ACC3BL22_PYRYE</name>
<sequence length="871" mass="95464">MTKGKATADVTQDALAVEEEQLKSTSEQLAAARLAQVAVSRRIEQLSMRLTSIDDRLNPSAWRLLLSFFLGGSRHRIEEERKELVELMPGLRDMYEGWAAEVEQLKLQRARLTADIEDVVVLRGAPLVSVLRRLNLMRSAAASLVGVSDQLYQPHPTNTFGRVALADECIELWEGVVRYVVNWDRFKSTQEDKELRRGISYILASPGRGKTLYLREAMRYYYSNRWRKAQPELDQLVVMCVSFNGYVEPTPADLKAVQQTKDPRVMLYTRLVLCQLAEFGDRPDSLFRDFAAEVAADLEAGRFHHAHMEAEVERMITDRCRGRSLLLLVDEINKVGPGSGGGGVSEELGADAREILRSEGCRLASTIGEGSACYTSLERALMQAETSVSGRPGYPIGTVQLARAEDHVGMMVARLTAQQTDGGLWGSAQAVTKIFRQGQFFALLGGGHWRAAELVAGELALGPVNDIYALCKEVHLGLPSTLLVLLDSFEQVTGRKSLPVVDLSAEPMRPYVDDAFASVILQEEVQRDQPVIFTDVSFTPPSETPAPGNKTPTTPAERLFHARALTIVSALWDDFARLGIVSATGFESFVPNVVPATVVTLLRRSNMRQTLMQVALGELVDVSLSCSTGKLSEIEAVRAAIDEAIPSDGSALGSRADVVDVGKAKVKDALPSRCRTGELSTLETGFTSSDEPITSEGALLDDCADDLRKRNEATADKSLIAMYSKDELLQYVFLFPANFQAYDAVCFYEAESSIVGTLAAGDLVVLLGQAKHIGLDRVDKTGWSAVQKCVTGLEKADKVLGDKDFCAAWHQRLVYVYFSNQEFSSTKAPLTGPWAPRTVILGRDDIARLFGNLVCCLSKIIGLPLLSDKGD</sequence>
<dbReference type="Proteomes" id="UP000798662">
    <property type="component" value="Chromosome 1"/>
</dbReference>